<evidence type="ECO:0000313" key="2">
    <source>
        <dbReference type="Proteomes" id="UP001174909"/>
    </source>
</evidence>
<accession>A0AA35WLS5</accession>
<dbReference type="PANTHER" id="PTHR22946:SF8">
    <property type="entry name" value="ACETYL XYLAN ESTERASE DOMAIN-CONTAINING PROTEIN"/>
    <property type="match status" value="1"/>
</dbReference>
<dbReference type="AlphaFoldDB" id="A0AA35WLS5"/>
<protein>
    <submittedName>
        <fullName evidence="1">Hydrolase YtaP</fullName>
    </submittedName>
</protein>
<proteinExistence type="predicted"/>
<sequence>MAFQASTSVEAEGWQHNLRAKLVELLGDFPGKRCELLPRVTETREFPTYTRETVLFQSRPNMTVFGYLLLPKDFETPGPTILCLHGHGRGVDDIVGIQEDGTMRTEYGEYQNDFALQCVDRGYAALAIEQFGFGHRRDDVACQRGAGNSSCQPSSGAAFLLGQTMIGWRVYDAMRSLDYLSTRPEIDMNRIGVMGISGGGTTTFYSAAIDERFKAAVVSGYFNTFRDSILSISHCIDNYIPGVLKYAEMYDIAGLIAPRAMFVESGTEDTIFPIDATRFAFDQAQEIFRVFGAEDQLGLEVFEAAHSFHGVGAFQFLDQKL</sequence>
<dbReference type="Gene3D" id="3.40.50.1820">
    <property type="entry name" value="alpha/beta hydrolase"/>
    <property type="match status" value="1"/>
</dbReference>
<gene>
    <name evidence="1" type="ORF">GBAR_LOCUS14530</name>
</gene>
<name>A0AA35WLS5_GEOBA</name>
<dbReference type="PANTHER" id="PTHR22946">
    <property type="entry name" value="DIENELACTONE HYDROLASE DOMAIN-CONTAINING PROTEIN-RELATED"/>
    <property type="match status" value="1"/>
</dbReference>
<dbReference type="SUPFAM" id="SSF53474">
    <property type="entry name" value="alpha/beta-Hydrolases"/>
    <property type="match status" value="1"/>
</dbReference>
<dbReference type="GO" id="GO:0016787">
    <property type="term" value="F:hydrolase activity"/>
    <property type="evidence" value="ECO:0007669"/>
    <property type="project" value="UniProtKB-KW"/>
</dbReference>
<dbReference type="InterPro" id="IPR029058">
    <property type="entry name" value="AB_hydrolase_fold"/>
</dbReference>
<dbReference type="Proteomes" id="UP001174909">
    <property type="component" value="Unassembled WGS sequence"/>
</dbReference>
<reference evidence="1" key="1">
    <citation type="submission" date="2023-03" db="EMBL/GenBank/DDBJ databases">
        <authorList>
            <person name="Steffen K."/>
            <person name="Cardenas P."/>
        </authorList>
    </citation>
    <scope>NUCLEOTIDE SEQUENCE</scope>
</reference>
<keyword evidence="1" id="KW-0378">Hydrolase</keyword>
<keyword evidence="2" id="KW-1185">Reference proteome</keyword>
<evidence type="ECO:0000313" key="1">
    <source>
        <dbReference type="EMBL" id="CAI8025104.1"/>
    </source>
</evidence>
<dbReference type="InterPro" id="IPR050261">
    <property type="entry name" value="FrsA_esterase"/>
</dbReference>
<dbReference type="Pfam" id="PF12715">
    <property type="entry name" value="Abhydrolase_7"/>
    <property type="match status" value="1"/>
</dbReference>
<organism evidence="1 2">
    <name type="scientific">Geodia barretti</name>
    <name type="common">Barrett's horny sponge</name>
    <dbReference type="NCBI Taxonomy" id="519541"/>
    <lineage>
        <taxon>Eukaryota</taxon>
        <taxon>Metazoa</taxon>
        <taxon>Porifera</taxon>
        <taxon>Demospongiae</taxon>
        <taxon>Heteroscleromorpha</taxon>
        <taxon>Tetractinellida</taxon>
        <taxon>Astrophorina</taxon>
        <taxon>Geodiidae</taxon>
        <taxon>Geodia</taxon>
    </lineage>
</organism>
<dbReference type="InterPro" id="IPR025890">
    <property type="entry name" value="Abhydrolase_bac"/>
</dbReference>
<dbReference type="EMBL" id="CASHTH010002119">
    <property type="protein sequence ID" value="CAI8025104.1"/>
    <property type="molecule type" value="Genomic_DNA"/>
</dbReference>
<comment type="caution">
    <text evidence="1">The sequence shown here is derived from an EMBL/GenBank/DDBJ whole genome shotgun (WGS) entry which is preliminary data.</text>
</comment>